<evidence type="ECO:0000256" key="3">
    <source>
        <dbReference type="ARBA" id="ARBA00022553"/>
    </source>
</evidence>
<evidence type="ECO:0000256" key="12">
    <source>
        <dbReference type="SAM" id="Phobius"/>
    </source>
</evidence>
<dbReference type="GO" id="GO:0016301">
    <property type="term" value="F:kinase activity"/>
    <property type="evidence" value="ECO:0007669"/>
    <property type="project" value="UniProtKB-KW"/>
</dbReference>
<keyword evidence="10" id="KW-0902">Two-component regulatory system</keyword>
<sequence length="606" mass="69523">MRIFKKYIRNHFINKLLLSFICIIIVTSILLSLVIGNIISKHMTTKEFQYNDVIMYNVNQYMDSKYKLIQTILYQAFMDKTFIADVFNFLNEDFIPYSAEFYNAKPVFDNYMNSAFSRDPDMTAVSFYKIPEERLYQYSKVLPNTYTKQEFAYPEQLELNDPVGNPLIHIYPAKLSDYLLDNNRLVFTLAMNVSSRNNDRNAGILLCDFDLQGFNKMLANFNSGLNSQILLIADNGDVVYDSDAQYYGAKFPYWGNGAPLSDKVRIGQESNLIKTLRSSKSGLTAVSIIPEKNISALVKEMRMAIYLFTTLSILMCIALIIVSSFFLTKRIKFIIQAIKELRKGNLAFKIPVQNQEDEIGQIALSLNRMSANLMEHIEKSYISELKQKQAELTALQTQINPHFLYNTLEAIRMRAVSSGDKETGQMIYILAEMFKSTIKSESVISVEQEICYVEQYLQLFKIRYGKLFSYSIDVSEDILPYGCINHLLQPLIENYVIHGFSQRNPDNLISLACKCQDGKLMFIIEDNGRGIPDWKVQEIQEQLAHTSISNTKSIGLLNVNERIKLMFGKEFGLSLQSERNTGTKAIITLPAMNRMELSLYVQGINR</sequence>
<dbReference type="Proteomes" id="UP001493487">
    <property type="component" value="Unassembled WGS sequence"/>
</dbReference>
<keyword evidence="5 12" id="KW-0812">Transmembrane</keyword>
<dbReference type="EMBL" id="JASKHM010000006">
    <property type="protein sequence ID" value="MEQ4483237.1"/>
    <property type="molecule type" value="Genomic_DNA"/>
</dbReference>
<dbReference type="RefSeq" id="WP_232184373.1">
    <property type="nucleotide sequence ID" value="NZ_JAIOAP010000002.1"/>
</dbReference>
<feature type="transmembrane region" description="Helical" evidence="12">
    <location>
        <begin position="303"/>
        <end position="327"/>
    </location>
</feature>
<dbReference type="SUPFAM" id="SSF55874">
    <property type="entry name" value="ATPase domain of HSP90 chaperone/DNA topoisomerase II/histidine kinase"/>
    <property type="match status" value="1"/>
</dbReference>
<protein>
    <submittedName>
        <fullName evidence="14">Histidine kinase</fullName>
    </submittedName>
</protein>
<keyword evidence="6" id="KW-0547">Nucleotide-binding</keyword>
<evidence type="ECO:0000256" key="6">
    <source>
        <dbReference type="ARBA" id="ARBA00022741"/>
    </source>
</evidence>
<dbReference type="PANTHER" id="PTHR34220">
    <property type="entry name" value="SENSOR HISTIDINE KINASE YPDA"/>
    <property type="match status" value="1"/>
</dbReference>
<evidence type="ECO:0000256" key="11">
    <source>
        <dbReference type="ARBA" id="ARBA00023136"/>
    </source>
</evidence>
<keyword evidence="8" id="KW-0067">ATP-binding</keyword>
<dbReference type="SMART" id="SM00304">
    <property type="entry name" value="HAMP"/>
    <property type="match status" value="1"/>
</dbReference>
<evidence type="ECO:0000313" key="14">
    <source>
        <dbReference type="EMBL" id="MEQ4483237.1"/>
    </source>
</evidence>
<comment type="caution">
    <text evidence="14">The sequence shown here is derived from an EMBL/GenBank/DDBJ whole genome shotgun (WGS) entry which is preliminary data.</text>
</comment>
<evidence type="ECO:0000256" key="10">
    <source>
        <dbReference type="ARBA" id="ARBA00023012"/>
    </source>
</evidence>
<proteinExistence type="predicted"/>
<evidence type="ECO:0000256" key="5">
    <source>
        <dbReference type="ARBA" id="ARBA00022692"/>
    </source>
</evidence>
<evidence type="ECO:0000259" key="13">
    <source>
        <dbReference type="PROSITE" id="PS50885"/>
    </source>
</evidence>
<dbReference type="Gene3D" id="1.10.8.500">
    <property type="entry name" value="HAMP domain in histidine kinase"/>
    <property type="match status" value="1"/>
</dbReference>
<evidence type="ECO:0000256" key="9">
    <source>
        <dbReference type="ARBA" id="ARBA00022989"/>
    </source>
</evidence>
<keyword evidence="15" id="KW-1185">Reference proteome</keyword>
<dbReference type="InterPro" id="IPR003594">
    <property type="entry name" value="HATPase_dom"/>
</dbReference>
<keyword evidence="2" id="KW-1003">Cell membrane</keyword>
<keyword evidence="11 12" id="KW-0472">Membrane</keyword>
<dbReference type="CDD" id="cd06225">
    <property type="entry name" value="HAMP"/>
    <property type="match status" value="1"/>
</dbReference>
<dbReference type="Gene3D" id="3.30.565.10">
    <property type="entry name" value="Histidine kinase-like ATPase, C-terminal domain"/>
    <property type="match status" value="1"/>
</dbReference>
<evidence type="ECO:0000256" key="7">
    <source>
        <dbReference type="ARBA" id="ARBA00022777"/>
    </source>
</evidence>
<evidence type="ECO:0000256" key="2">
    <source>
        <dbReference type="ARBA" id="ARBA00022475"/>
    </source>
</evidence>
<dbReference type="InterPro" id="IPR050640">
    <property type="entry name" value="Bact_2-comp_sensor_kinase"/>
</dbReference>
<keyword evidence="7 14" id="KW-0418">Kinase</keyword>
<keyword evidence="9 12" id="KW-1133">Transmembrane helix</keyword>
<reference evidence="14 15" key="1">
    <citation type="journal article" date="2023" name="Genome Announc.">
        <title>Pan-Genome Analyses of the Genus Cohnella and Proposal of the Novel Species Cohnella silvisoli sp. nov., Isolated from Forest Soil.</title>
        <authorList>
            <person name="Wang C."/>
            <person name="Mao L."/>
            <person name="Bao G."/>
            <person name="Zhu H."/>
        </authorList>
    </citation>
    <scope>NUCLEOTIDE SEQUENCE [LARGE SCALE GENOMIC DNA]</scope>
    <source>
        <strain evidence="14 15">NL03-T5-1</strain>
    </source>
</reference>
<dbReference type="PROSITE" id="PS50885">
    <property type="entry name" value="HAMP"/>
    <property type="match status" value="1"/>
</dbReference>
<evidence type="ECO:0000256" key="1">
    <source>
        <dbReference type="ARBA" id="ARBA00004651"/>
    </source>
</evidence>
<feature type="transmembrane region" description="Helical" evidence="12">
    <location>
        <begin position="12"/>
        <end position="35"/>
    </location>
</feature>
<dbReference type="Pfam" id="PF02518">
    <property type="entry name" value="HATPase_c"/>
    <property type="match status" value="1"/>
</dbReference>
<dbReference type="Pfam" id="PF06580">
    <property type="entry name" value="His_kinase"/>
    <property type="match status" value="1"/>
</dbReference>
<organism evidence="14 15">
    <name type="scientific">Cohnella silvisoli</name>
    <dbReference type="NCBI Taxonomy" id="2873699"/>
    <lineage>
        <taxon>Bacteria</taxon>
        <taxon>Bacillati</taxon>
        <taxon>Bacillota</taxon>
        <taxon>Bacilli</taxon>
        <taxon>Bacillales</taxon>
        <taxon>Paenibacillaceae</taxon>
        <taxon>Cohnella</taxon>
    </lineage>
</organism>
<evidence type="ECO:0000256" key="8">
    <source>
        <dbReference type="ARBA" id="ARBA00022840"/>
    </source>
</evidence>
<keyword evidence="4" id="KW-0808">Transferase</keyword>
<evidence type="ECO:0000313" key="15">
    <source>
        <dbReference type="Proteomes" id="UP001493487"/>
    </source>
</evidence>
<dbReference type="PANTHER" id="PTHR34220:SF11">
    <property type="entry name" value="SENSOR PROTEIN KINASE HPTS"/>
    <property type="match status" value="1"/>
</dbReference>
<dbReference type="InterPro" id="IPR010559">
    <property type="entry name" value="Sig_transdc_His_kin_internal"/>
</dbReference>
<evidence type="ECO:0000256" key="4">
    <source>
        <dbReference type="ARBA" id="ARBA00022679"/>
    </source>
</evidence>
<accession>A0ABV1KTB7</accession>
<name>A0ABV1KTB7_9BACL</name>
<feature type="domain" description="HAMP" evidence="13">
    <location>
        <begin position="325"/>
        <end position="378"/>
    </location>
</feature>
<dbReference type="InterPro" id="IPR003660">
    <property type="entry name" value="HAMP_dom"/>
</dbReference>
<dbReference type="InterPro" id="IPR036890">
    <property type="entry name" value="HATPase_C_sf"/>
</dbReference>
<keyword evidence="3" id="KW-0597">Phosphoprotein</keyword>
<dbReference type="Gene3D" id="3.30.450.20">
    <property type="entry name" value="PAS domain"/>
    <property type="match status" value="1"/>
</dbReference>
<comment type="subcellular location">
    <subcellularLocation>
        <location evidence="1">Cell membrane</location>
        <topology evidence="1">Multi-pass membrane protein</topology>
    </subcellularLocation>
</comment>
<gene>
    <name evidence="14" type="ORF">QJS35_12625</name>
</gene>
<dbReference type="Pfam" id="PF00672">
    <property type="entry name" value="HAMP"/>
    <property type="match status" value="1"/>
</dbReference>
<dbReference type="SUPFAM" id="SSF158472">
    <property type="entry name" value="HAMP domain-like"/>
    <property type="match status" value="1"/>
</dbReference>